<dbReference type="InterPro" id="IPR017907">
    <property type="entry name" value="Znf_RING_CS"/>
</dbReference>
<dbReference type="InterPro" id="IPR038886">
    <property type="entry name" value="E3_SLX5/Rfp1"/>
</dbReference>
<evidence type="ECO:0000313" key="6">
    <source>
        <dbReference type="Proteomes" id="UP000054321"/>
    </source>
</evidence>
<feature type="region of interest" description="Disordered" evidence="4">
    <location>
        <begin position="214"/>
        <end position="243"/>
    </location>
</feature>
<evidence type="ECO:0000256" key="2">
    <source>
        <dbReference type="ARBA" id="ARBA00022771"/>
    </source>
</evidence>
<feature type="region of interest" description="Disordered" evidence="4">
    <location>
        <begin position="1"/>
        <end position="112"/>
    </location>
</feature>
<evidence type="ECO:0000256" key="3">
    <source>
        <dbReference type="ARBA" id="ARBA00022833"/>
    </source>
</evidence>
<keyword evidence="2" id="KW-0863">Zinc-finger</keyword>
<feature type="compositionally biased region" description="Basic and acidic residues" evidence="4">
    <location>
        <begin position="58"/>
        <end position="78"/>
    </location>
</feature>
<evidence type="ECO:0000256" key="4">
    <source>
        <dbReference type="SAM" id="MobiDB-lite"/>
    </source>
</evidence>
<feature type="compositionally biased region" description="Polar residues" evidence="4">
    <location>
        <begin position="1"/>
        <end position="25"/>
    </location>
</feature>
<dbReference type="PROSITE" id="PS00518">
    <property type="entry name" value="ZF_RING_1"/>
    <property type="match status" value="1"/>
</dbReference>
<dbReference type="HOGENOM" id="CLU_050547_0_0_1"/>
<dbReference type="Proteomes" id="UP000054321">
    <property type="component" value="Unassembled WGS sequence"/>
</dbReference>
<keyword evidence="3" id="KW-0862">Zinc</keyword>
<evidence type="ECO:0008006" key="7">
    <source>
        <dbReference type="Google" id="ProtNLM"/>
    </source>
</evidence>
<reference evidence="6" key="2">
    <citation type="submission" date="2015-01" db="EMBL/GenBank/DDBJ databases">
        <title>Evolutionary Origins and Diversification of the Mycorrhizal Mutualists.</title>
        <authorList>
            <consortium name="DOE Joint Genome Institute"/>
            <consortium name="Mycorrhizal Genomics Consortium"/>
            <person name="Kohler A."/>
            <person name="Kuo A."/>
            <person name="Nagy L.G."/>
            <person name="Floudas D."/>
            <person name="Copeland A."/>
            <person name="Barry K.W."/>
            <person name="Cichocki N."/>
            <person name="Veneault-Fourrey C."/>
            <person name="LaButti K."/>
            <person name="Lindquist E.A."/>
            <person name="Lipzen A."/>
            <person name="Lundell T."/>
            <person name="Morin E."/>
            <person name="Murat C."/>
            <person name="Riley R."/>
            <person name="Ohm R."/>
            <person name="Sun H."/>
            <person name="Tunlid A."/>
            <person name="Henrissat B."/>
            <person name="Grigoriev I.V."/>
            <person name="Hibbett D.S."/>
            <person name="Martin F."/>
        </authorList>
    </citation>
    <scope>NUCLEOTIDE SEQUENCE [LARGE SCALE GENOMIC DNA]</scope>
    <source>
        <strain evidence="6">Zn</strain>
    </source>
</reference>
<organism evidence="5 6">
    <name type="scientific">Oidiodendron maius (strain Zn)</name>
    <dbReference type="NCBI Taxonomy" id="913774"/>
    <lineage>
        <taxon>Eukaryota</taxon>
        <taxon>Fungi</taxon>
        <taxon>Dikarya</taxon>
        <taxon>Ascomycota</taxon>
        <taxon>Pezizomycotina</taxon>
        <taxon>Leotiomycetes</taxon>
        <taxon>Leotiomycetes incertae sedis</taxon>
        <taxon>Myxotrichaceae</taxon>
        <taxon>Oidiodendron</taxon>
    </lineage>
</organism>
<feature type="compositionally biased region" description="Polar residues" evidence="4">
    <location>
        <begin position="215"/>
        <end position="224"/>
    </location>
</feature>
<gene>
    <name evidence="5" type="ORF">OIDMADRAFT_52166</name>
</gene>
<dbReference type="EMBL" id="KN832873">
    <property type="protein sequence ID" value="KIN04244.1"/>
    <property type="molecule type" value="Genomic_DNA"/>
</dbReference>
<feature type="compositionally biased region" description="Acidic residues" evidence="4">
    <location>
        <begin position="85"/>
        <end position="94"/>
    </location>
</feature>
<dbReference type="GO" id="GO:0033768">
    <property type="term" value="C:SUMO-targeted ubiquitin ligase complex"/>
    <property type="evidence" value="ECO:0007669"/>
    <property type="project" value="TreeGrafter"/>
</dbReference>
<dbReference type="GO" id="GO:0008270">
    <property type="term" value="F:zinc ion binding"/>
    <property type="evidence" value="ECO:0007669"/>
    <property type="project" value="UniProtKB-KW"/>
</dbReference>
<name>A0A0C3CZ03_OIDMZ</name>
<evidence type="ECO:0000313" key="5">
    <source>
        <dbReference type="EMBL" id="KIN04244.1"/>
    </source>
</evidence>
<protein>
    <recommendedName>
        <fullName evidence="7">RING-type domain-containing protein</fullName>
    </recommendedName>
</protein>
<keyword evidence="1" id="KW-0479">Metal-binding</keyword>
<accession>A0A0C3CZ03</accession>
<evidence type="ECO:0000256" key="1">
    <source>
        <dbReference type="ARBA" id="ARBA00022723"/>
    </source>
</evidence>
<dbReference type="GO" id="GO:0004842">
    <property type="term" value="F:ubiquitin-protein transferase activity"/>
    <property type="evidence" value="ECO:0007669"/>
    <property type="project" value="TreeGrafter"/>
</dbReference>
<dbReference type="PANTHER" id="PTHR28042">
    <property type="entry name" value="E3 UBIQUITIN-PROTEIN LIGASE COMPLEX SLX5-SLX8 SUBUNIT SLX5"/>
    <property type="match status" value="1"/>
</dbReference>
<dbReference type="AlphaFoldDB" id="A0A0C3CZ03"/>
<dbReference type="PANTHER" id="PTHR28042:SF1">
    <property type="entry name" value="E3 UBIQUITIN-PROTEIN LIGASE COMPLEX SLX5-SLX8 SUBUNIT SLX5"/>
    <property type="match status" value="1"/>
</dbReference>
<dbReference type="STRING" id="913774.A0A0C3CZ03"/>
<keyword evidence="6" id="KW-1185">Reference proteome</keyword>
<sequence>MSRHSTLSPSSIFSYRNPSSTNYQQYRPAVPSFDRAGQSFGRRRTVHPHNPPMYRVHRSTEDMPQRSRPPPRLEHRASETLTIDLTDENDDIPEEEAHPQRRSPSGRNSGVDEVNIIDLTDDNDVEITRVAPRPLPSIGDMDLNILPPMRHRALFLPQEPPRNINRIFPTHNQLPRGFHITAGGQGEIFFHPSPDFLEHIQMLEDAQSIVGQMDLQPQNGSPSHSRPDHVPPPPASEGFTRSPTEKDVVICPSCEEELIHDKGPDELVVKKGSKVPTRKEREEHPFWVVKNCGHVYCNRCYQNRLPSKQQPAEVHFREKASTARGSKGMVPMCSVEECQSEVKNKDKWVGVFL</sequence>
<reference evidence="5 6" key="1">
    <citation type="submission" date="2014-04" db="EMBL/GenBank/DDBJ databases">
        <authorList>
            <consortium name="DOE Joint Genome Institute"/>
            <person name="Kuo A."/>
            <person name="Martino E."/>
            <person name="Perotto S."/>
            <person name="Kohler A."/>
            <person name="Nagy L.G."/>
            <person name="Floudas D."/>
            <person name="Copeland A."/>
            <person name="Barry K.W."/>
            <person name="Cichocki N."/>
            <person name="Veneault-Fourrey C."/>
            <person name="LaButti K."/>
            <person name="Lindquist E.A."/>
            <person name="Lipzen A."/>
            <person name="Lundell T."/>
            <person name="Morin E."/>
            <person name="Murat C."/>
            <person name="Sun H."/>
            <person name="Tunlid A."/>
            <person name="Henrissat B."/>
            <person name="Grigoriev I.V."/>
            <person name="Hibbett D.S."/>
            <person name="Martin F."/>
            <person name="Nordberg H.P."/>
            <person name="Cantor M.N."/>
            <person name="Hua S.X."/>
        </authorList>
    </citation>
    <scope>NUCLEOTIDE SEQUENCE [LARGE SCALE GENOMIC DNA]</scope>
    <source>
        <strain evidence="5 6">Zn</strain>
    </source>
</reference>
<proteinExistence type="predicted"/>
<dbReference type="OrthoDB" id="2398441at2759"/>
<dbReference type="InParanoid" id="A0A0C3CZ03"/>